<dbReference type="InterPro" id="IPR010515">
    <property type="entry name" value="Collagenase_NC10/endostatin"/>
</dbReference>
<dbReference type="Pfam" id="PF20010">
    <property type="entry name" value="Collagen_trimer"/>
    <property type="match status" value="1"/>
</dbReference>
<dbReference type="InterPro" id="IPR016186">
    <property type="entry name" value="C-type_lectin-like/link_sf"/>
</dbReference>
<dbReference type="Gene3D" id="3.10.100.10">
    <property type="entry name" value="Mannose-Binding Protein A, subunit A"/>
    <property type="match status" value="1"/>
</dbReference>
<feature type="compositionally biased region" description="Basic and acidic residues" evidence="1">
    <location>
        <begin position="96"/>
        <end position="110"/>
    </location>
</feature>
<organism evidence="4 5">
    <name type="scientific">Notothenia coriiceps</name>
    <name type="common">black rockcod</name>
    <dbReference type="NCBI Taxonomy" id="8208"/>
    <lineage>
        <taxon>Eukaryota</taxon>
        <taxon>Metazoa</taxon>
        <taxon>Chordata</taxon>
        <taxon>Craniata</taxon>
        <taxon>Vertebrata</taxon>
        <taxon>Euteleostomi</taxon>
        <taxon>Actinopterygii</taxon>
        <taxon>Neopterygii</taxon>
        <taxon>Teleostei</taxon>
        <taxon>Neoteleostei</taxon>
        <taxon>Acanthomorphata</taxon>
        <taxon>Eupercaria</taxon>
        <taxon>Perciformes</taxon>
        <taxon>Notothenioidei</taxon>
        <taxon>Nototheniidae</taxon>
        <taxon>Notothenia</taxon>
    </lineage>
</organism>
<dbReference type="Pfam" id="PF06482">
    <property type="entry name" value="Endostatin"/>
    <property type="match status" value="1"/>
</dbReference>
<dbReference type="AlphaFoldDB" id="A0A6I9P7B3"/>
<dbReference type="Proteomes" id="UP000504611">
    <property type="component" value="Unplaced"/>
</dbReference>
<dbReference type="GeneID" id="104960228"/>
<name>A0A6I9P7B3_9TELE</name>
<evidence type="ECO:0000259" key="3">
    <source>
        <dbReference type="Pfam" id="PF20010"/>
    </source>
</evidence>
<sequence>MTAINIPGPPGPPGTPGLPGYSSGVTVLRTYDTMTATARRQPEGSLVYIIDQTDLYLRVRGGIRQVQLGDYIALPVVDGNEVAAVEPPPVVPYSPHHTENTDPSVHDSQRQPESPVYPDPHHPTHQDPHHPTHQDPHHPTHQDPHHPTHQDPHHPTHQDPHHPAHQDPRHPHQPTHQDPHQPTHQDPHHPHQPTHQDPRHPTHQDPHHPTRQEPQYPSNPDPRYPSHPDPRYPSNPDPRYQPDPRFPPPTDPRFPSYTDRLNQPDGRVSVNTAQERPAYPDSRYEDPRYAVTPQRRPPPRVPHTPVHHHTSGAGLHLIALNSPHSGSMRGIRGADYQCFTQAQAIGMKGTFRAFLSAKLQDLHSIVRRSDRDHLPIVNLKDEVLYDSWDAMFNEGRMKDNVPMYSFDGKDVLNDSTWPEKMLWHGSNAAGRGQVDNICEGWRVGERALSGTAAELRSGNLLQQTPSSCSGSYVVLCIENSYIGQAKR</sequence>
<dbReference type="RefSeq" id="XP_010786509.1">
    <property type="nucleotide sequence ID" value="XM_010788207.1"/>
</dbReference>
<dbReference type="KEGG" id="ncc:104960228"/>
<dbReference type="CDD" id="cd00247">
    <property type="entry name" value="Endostatin-like"/>
    <property type="match status" value="1"/>
</dbReference>
<gene>
    <name evidence="5" type="primary">LOC104960228</name>
</gene>
<accession>A0A6I9P7B3</accession>
<proteinExistence type="predicted"/>
<dbReference type="InterPro" id="IPR045463">
    <property type="entry name" value="XV/XVIII_trimerization_dom"/>
</dbReference>
<evidence type="ECO:0000313" key="5">
    <source>
        <dbReference type="RefSeq" id="XP_010786509.1"/>
    </source>
</evidence>
<dbReference type="OrthoDB" id="10060752at2759"/>
<dbReference type="Gene3D" id="3.40.1620.70">
    <property type="match status" value="1"/>
</dbReference>
<evidence type="ECO:0000256" key="1">
    <source>
        <dbReference type="SAM" id="MobiDB-lite"/>
    </source>
</evidence>
<feature type="domain" description="Collagen type XV/XVIII trimerization" evidence="3">
    <location>
        <begin position="25"/>
        <end position="72"/>
    </location>
</feature>
<feature type="domain" description="Collagenase NC10/endostatin" evidence="2">
    <location>
        <begin position="315"/>
        <end position="482"/>
    </location>
</feature>
<reference evidence="5" key="1">
    <citation type="submission" date="2025-08" db="UniProtKB">
        <authorList>
            <consortium name="RefSeq"/>
        </authorList>
    </citation>
    <scope>IDENTIFICATION</scope>
    <source>
        <tissue evidence="5">Muscle</tissue>
    </source>
</reference>
<feature type="compositionally biased region" description="Basic and acidic residues" evidence="1">
    <location>
        <begin position="119"/>
        <end position="211"/>
    </location>
</feature>
<dbReference type="SUPFAM" id="SSF56436">
    <property type="entry name" value="C-type lectin-like"/>
    <property type="match status" value="1"/>
</dbReference>
<keyword evidence="4" id="KW-1185">Reference proteome</keyword>
<dbReference type="FunFam" id="3.10.100.10:FF:000008">
    <property type="entry name" value="collagen alpha-1(XVIII) chain isoform X1"/>
    <property type="match status" value="1"/>
</dbReference>
<evidence type="ECO:0000259" key="2">
    <source>
        <dbReference type="Pfam" id="PF06482"/>
    </source>
</evidence>
<dbReference type="FunFam" id="3.40.1620.70:FF:000003">
    <property type="entry name" value="Collagen type XVIII alpha 1"/>
    <property type="match status" value="1"/>
</dbReference>
<dbReference type="PANTHER" id="PTHR47641:SF1">
    <property type="entry name" value="GOLGI-ASSOCIATED OLFACTORY SIGNALING REGULATOR"/>
    <property type="match status" value="1"/>
</dbReference>
<evidence type="ECO:0000313" key="4">
    <source>
        <dbReference type="Proteomes" id="UP000504611"/>
    </source>
</evidence>
<dbReference type="InterPro" id="IPR016187">
    <property type="entry name" value="CTDL_fold"/>
</dbReference>
<feature type="compositionally biased region" description="Pro residues" evidence="1">
    <location>
        <begin position="231"/>
        <end position="252"/>
    </location>
</feature>
<protein>
    <submittedName>
        <fullName evidence="5">Collagen alpha-1(XVIII) chain-like</fullName>
    </submittedName>
</protein>
<feature type="region of interest" description="Disordered" evidence="1">
    <location>
        <begin position="87"/>
        <end position="309"/>
    </location>
</feature>
<dbReference type="PANTHER" id="PTHR47641">
    <property type="entry name" value="PERIAXIN-LIKE"/>
    <property type="match status" value="1"/>
</dbReference>